<evidence type="ECO:0000313" key="2">
    <source>
        <dbReference type="Proteomes" id="UP000287519"/>
    </source>
</evidence>
<evidence type="ECO:0000313" key="1">
    <source>
        <dbReference type="EMBL" id="GCE42190.1"/>
    </source>
</evidence>
<dbReference type="Pfam" id="PF11136">
    <property type="entry name" value="DUF2889"/>
    <property type="match status" value="1"/>
</dbReference>
<organism evidence="1 2">
    <name type="scientific">Rhodococcus wratislaviensis</name>
    <name type="common">Tsukamurella wratislaviensis</name>
    <dbReference type="NCBI Taxonomy" id="44752"/>
    <lineage>
        <taxon>Bacteria</taxon>
        <taxon>Bacillati</taxon>
        <taxon>Actinomycetota</taxon>
        <taxon>Actinomycetes</taxon>
        <taxon>Mycobacteriales</taxon>
        <taxon>Nocardiaceae</taxon>
        <taxon>Rhodococcus</taxon>
    </lineage>
</organism>
<reference evidence="1 2" key="1">
    <citation type="submission" date="2018-11" db="EMBL/GenBank/DDBJ databases">
        <title>Microbial catabolism of amino acid.</title>
        <authorList>
            <person name="Hibi M."/>
            <person name="Ogawa J."/>
        </authorList>
    </citation>
    <scope>NUCLEOTIDE SEQUENCE [LARGE SCALE GENOMIC DNA]</scope>
    <source>
        <strain evidence="1 2">C31-06</strain>
    </source>
</reference>
<gene>
    <name evidence="1" type="ORF">Rhow_006129</name>
</gene>
<dbReference type="Proteomes" id="UP000287519">
    <property type="component" value="Unassembled WGS sequence"/>
</dbReference>
<name>A0A402CF12_RHOWR</name>
<dbReference type="EMBL" id="BHYM01000050">
    <property type="protein sequence ID" value="GCE42190.1"/>
    <property type="molecule type" value="Genomic_DNA"/>
</dbReference>
<dbReference type="AlphaFoldDB" id="A0A402CF12"/>
<sequence length="218" mass="23516">MAEADVAQPGSITSQLLDDLPVALIVSGYSTAVAGAQVREQPNLDRIGVCMGWRQGGTVDLELARSGAIPIPHGPIVPAPEDHDAAAWHRLPSLDHHSVRRLRRTDVIRDIRGWRVEASFRDSHTDGTGIETVIHEYDLHAIVEFATDEIVEAIATPRVLPYLECPMAAAAVQNIIGMPASDARRSIPSLISGTASCTHLNDLLRTLADVPTLSSYLP</sequence>
<protein>
    <recommendedName>
        <fullName evidence="3">DUF2889 family protein</fullName>
    </recommendedName>
</protein>
<proteinExistence type="predicted"/>
<keyword evidence="2" id="KW-1185">Reference proteome</keyword>
<comment type="caution">
    <text evidence="1">The sequence shown here is derived from an EMBL/GenBank/DDBJ whole genome shotgun (WGS) entry which is preliminary data.</text>
</comment>
<dbReference type="InterPro" id="IPR021312">
    <property type="entry name" value="DUF2889"/>
</dbReference>
<evidence type="ECO:0008006" key="3">
    <source>
        <dbReference type="Google" id="ProtNLM"/>
    </source>
</evidence>
<accession>A0A402CF12</accession>